<feature type="coiled-coil region" evidence="1">
    <location>
        <begin position="109"/>
        <end position="152"/>
    </location>
</feature>
<reference evidence="4 5" key="1">
    <citation type="journal article" date="2024" name="Nat. Commun.">
        <title>Phylogenomics reveals the evolutionary origins of lichenization in chlorophyte algae.</title>
        <authorList>
            <person name="Puginier C."/>
            <person name="Libourel C."/>
            <person name="Otte J."/>
            <person name="Skaloud P."/>
            <person name="Haon M."/>
            <person name="Grisel S."/>
            <person name="Petersen M."/>
            <person name="Berrin J.G."/>
            <person name="Delaux P.M."/>
            <person name="Dal Grande F."/>
            <person name="Keller J."/>
        </authorList>
    </citation>
    <scope>NUCLEOTIDE SEQUENCE [LARGE SCALE GENOMIC DNA]</scope>
    <source>
        <strain evidence="4 5">SAG 216-7</strain>
    </source>
</reference>
<sequence length="276" mass="30019">MAAGSHSTSAVSAIALTAVHVAAIDSSNATVDLGRGADVEETKPAAGGSLPLELTLAAATRLEFNLLQRIIGTRRLLMLARSLGVSKYCRFCWHNAAQATEKYDDGLHLQNDDLKMARAEEKLRTAQTEIDLEKMRRELELLKKENLETDSEKVRTLKQKMVARDVAHEEDLQLKDSAHAEEVRVLEELLAEKDALLAAKEDALAAKDALLAAKEEWLIHGRAHLEALSNLNHAAALVLACARGQEPGAEGGSGTKEATPSRLARMARQAEHKVSR</sequence>
<name>A0ABR2YC59_9CHLO</name>
<keyword evidence="3" id="KW-0732">Signal</keyword>
<organism evidence="4 5">
    <name type="scientific">Coccomyxa subellipsoidea</name>
    <dbReference type="NCBI Taxonomy" id="248742"/>
    <lineage>
        <taxon>Eukaryota</taxon>
        <taxon>Viridiplantae</taxon>
        <taxon>Chlorophyta</taxon>
        <taxon>core chlorophytes</taxon>
        <taxon>Trebouxiophyceae</taxon>
        <taxon>Trebouxiophyceae incertae sedis</taxon>
        <taxon>Coccomyxaceae</taxon>
        <taxon>Coccomyxa</taxon>
    </lineage>
</organism>
<protein>
    <submittedName>
        <fullName evidence="4">Uncharacterized protein</fullName>
    </submittedName>
</protein>
<evidence type="ECO:0000256" key="3">
    <source>
        <dbReference type="SAM" id="SignalP"/>
    </source>
</evidence>
<comment type="caution">
    <text evidence="4">The sequence shown here is derived from an EMBL/GenBank/DDBJ whole genome shotgun (WGS) entry which is preliminary data.</text>
</comment>
<proteinExistence type="predicted"/>
<evidence type="ECO:0000313" key="4">
    <source>
        <dbReference type="EMBL" id="KAK9902070.1"/>
    </source>
</evidence>
<feature type="region of interest" description="Disordered" evidence="2">
    <location>
        <begin position="246"/>
        <end position="276"/>
    </location>
</feature>
<keyword evidence="5" id="KW-1185">Reference proteome</keyword>
<evidence type="ECO:0000313" key="5">
    <source>
        <dbReference type="Proteomes" id="UP001491310"/>
    </source>
</evidence>
<accession>A0ABR2YC59</accession>
<feature type="chain" id="PRO_5045044544" evidence="3">
    <location>
        <begin position="24"/>
        <end position="276"/>
    </location>
</feature>
<keyword evidence="1" id="KW-0175">Coiled coil</keyword>
<gene>
    <name evidence="4" type="ORF">WJX75_003149</name>
</gene>
<evidence type="ECO:0000256" key="2">
    <source>
        <dbReference type="SAM" id="MobiDB-lite"/>
    </source>
</evidence>
<dbReference type="Proteomes" id="UP001491310">
    <property type="component" value="Unassembled WGS sequence"/>
</dbReference>
<evidence type="ECO:0000256" key="1">
    <source>
        <dbReference type="SAM" id="Coils"/>
    </source>
</evidence>
<dbReference type="EMBL" id="JALJOT010000016">
    <property type="protein sequence ID" value="KAK9902070.1"/>
    <property type="molecule type" value="Genomic_DNA"/>
</dbReference>
<feature type="signal peptide" evidence="3">
    <location>
        <begin position="1"/>
        <end position="23"/>
    </location>
</feature>